<keyword evidence="4 5" id="KW-0732">Signal</keyword>
<dbReference type="Gene3D" id="3.40.190.170">
    <property type="entry name" value="Bacterial extracellular solute-binding protein, family 7"/>
    <property type="match status" value="1"/>
</dbReference>
<reference evidence="6" key="1">
    <citation type="submission" date="2016-10" db="EMBL/GenBank/DDBJ databases">
        <title>Draft genome sequences of four alkaliphilic bacteria belonging to the Anaerobacillus genus.</title>
        <authorList>
            <person name="Bassil N.M."/>
            <person name="Lloyd J.R."/>
        </authorList>
    </citation>
    <scope>NUCLEOTIDE SEQUENCE [LARGE SCALE GENOMIC DNA]</scope>
    <source>
        <strain evidence="6">NB2006</strain>
    </source>
</reference>
<name>A0A1S2LHI5_9BACI</name>
<dbReference type="NCBIfam" id="TIGR00787">
    <property type="entry name" value="dctP"/>
    <property type="match status" value="1"/>
</dbReference>
<comment type="similarity">
    <text evidence="2">Belongs to the bacterial solute-binding protein 7 family.</text>
</comment>
<dbReference type="InterPro" id="IPR038404">
    <property type="entry name" value="TRAP_DctP_sf"/>
</dbReference>
<evidence type="ECO:0000313" key="6">
    <source>
        <dbReference type="EMBL" id="OIJ11982.1"/>
    </source>
</evidence>
<dbReference type="OrthoDB" id="9776801at2"/>
<dbReference type="NCBIfam" id="NF037995">
    <property type="entry name" value="TRAP_S1"/>
    <property type="match status" value="1"/>
</dbReference>
<dbReference type="CDD" id="cd13603">
    <property type="entry name" value="PBP2_TRAP_Siap_TeaA_like"/>
    <property type="match status" value="1"/>
</dbReference>
<evidence type="ECO:0000256" key="1">
    <source>
        <dbReference type="ARBA" id="ARBA00004196"/>
    </source>
</evidence>
<dbReference type="Pfam" id="PF03480">
    <property type="entry name" value="DctP"/>
    <property type="match status" value="1"/>
</dbReference>
<organism evidence="6">
    <name type="scientific">Anaerobacillus isosaccharinicus</name>
    <dbReference type="NCBI Taxonomy" id="1532552"/>
    <lineage>
        <taxon>Bacteria</taxon>
        <taxon>Bacillati</taxon>
        <taxon>Bacillota</taxon>
        <taxon>Bacilli</taxon>
        <taxon>Bacillales</taxon>
        <taxon>Bacillaceae</taxon>
        <taxon>Anaerobacillus</taxon>
    </lineage>
</organism>
<feature type="chain" id="PRO_5045018263" evidence="5">
    <location>
        <begin position="27"/>
        <end position="345"/>
    </location>
</feature>
<accession>A0A1S2LHI5</accession>
<comment type="subcellular location">
    <subcellularLocation>
        <location evidence="1">Cell envelope</location>
    </subcellularLocation>
</comment>
<dbReference type="GO" id="GO:0055085">
    <property type="term" value="P:transmembrane transport"/>
    <property type="evidence" value="ECO:0007669"/>
    <property type="project" value="InterPro"/>
</dbReference>
<feature type="signal peptide" evidence="5">
    <location>
        <begin position="1"/>
        <end position="26"/>
    </location>
</feature>
<evidence type="ECO:0000256" key="5">
    <source>
        <dbReference type="SAM" id="SignalP"/>
    </source>
</evidence>
<dbReference type="InterPro" id="IPR018389">
    <property type="entry name" value="DctP_fam"/>
</dbReference>
<keyword evidence="3" id="KW-0813">Transport</keyword>
<evidence type="ECO:0000256" key="2">
    <source>
        <dbReference type="ARBA" id="ARBA00009023"/>
    </source>
</evidence>
<dbReference type="EMBL" id="LQXD01000131">
    <property type="protein sequence ID" value="OIJ11982.1"/>
    <property type="molecule type" value="Genomic_DNA"/>
</dbReference>
<dbReference type="PIRSF" id="PIRSF006470">
    <property type="entry name" value="DctB"/>
    <property type="match status" value="1"/>
</dbReference>
<proteinExistence type="inferred from homology"/>
<dbReference type="KEGG" id="aia:AWH56_012090"/>
<dbReference type="GO" id="GO:0030288">
    <property type="term" value="C:outer membrane-bounded periplasmic space"/>
    <property type="evidence" value="ECO:0007669"/>
    <property type="project" value="InterPro"/>
</dbReference>
<evidence type="ECO:0000256" key="4">
    <source>
        <dbReference type="ARBA" id="ARBA00022729"/>
    </source>
</evidence>
<dbReference type="PROSITE" id="PS51257">
    <property type="entry name" value="PROKAR_LIPOPROTEIN"/>
    <property type="match status" value="1"/>
</dbReference>
<gene>
    <name evidence="6" type="ORF">AWH56_15000</name>
</gene>
<protein>
    <submittedName>
        <fullName evidence="6">C4-dicarboxylate ABC transporter</fullName>
    </submittedName>
</protein>
<evidence type="ECO:0000256" key="3">
    <source>
        <dbReference type="ARBA" id="ARBA00022448"/>
    </source>
</evidence>
<dbReference type="InterPro" id="IPR004682">
    <property type="entry name" value="TRAP_DctP"/>
</dbReference>
<dbReference type="AlphaFoldDB" id="A0A1S2LHI5"/>
<comment type="caution">
    <text evidence="6">The sequence shown here is derived from an EMBL/GenBank/DDBJ whole genome shotgun (WGS) entry which is preliminary data.</text>
</comment>
<dbReference type="PANTHER" id="PTHR33376">
    <property type="match status" value="1"/>
</dbReference>
<dbReference type="PANTHER" id="PTHR33376:SF4">
    <property type="entry name" value="SIALIC ACID-BINDING PERIPLASMIC PROTEIN SIAP"/>
    <property type="match status" value="1"/>
</dbReference>
<sequence>MGEFIVKKFKFLSAIFAAVLVMSACGSDDSSEPKDNGTPAQDETVSIEWKFGHLANEDHMWHKTAEKFSELVSEKTNQQIKIEIYPNNQLGGETDTINSIKAGTADLVISGETMANWAPKAALMAVPYAFRDEAHLIKVIEGEIGQGIEAEIIEKVGLTPLYYHTRAPRNLTSNKPISTPEDLSGFRMRVPNVPLFLSVWETAGARPQVMDFNEVFTGLQQGVIDGQENPLDLIHSAGFAEVQGYVNETEHVYSWIYILIGNEQLAELSDELKAAVMEAAAEAQVYGKELFDTEFSGYKDDLIEKGMQFNSDVNQDAFREAMLPAIQEKLTEEQYSLYEQILEVK</sequence>